<proteinExistence type="predicted"/>
<protein>
    <submittedName>
        <fullName evidence="1">Uncharacterized protein</fullName>
    </submittedName>
</protein>
<dbReference type="Proteomes" id="UP000294927">
    <property type="component" value="Unassembled WGS sequence"/>
</dbReference>
<evidence type="ECO:0000313" key="1">
    <source>
        <dbReference type="EMBL" id="TDV48889.1"/>
    </source>
</evidence>
<dbReference type="EMBL" id="SOCP01000008">
    <property type="protein sequence ID" value="TDV48889.1"/>
    <property type="molecule type" value="Genomic_DNA"/>
</dbReference>
<reference evidence="1 2" key="1">
    <citation type="submission" date="2019-03" db="EMBL/GenBank/DDBJ databases">
        <title>Genomic Encyclopedia of Archaeal and Bacterial Type Strains, Phase II (KMG-II): from individual species to whole genera.</title>
        <authorList>
            <person name="Goeker M."/>
        </authorList>
    </citation>
    <scope>NUCLEOTIDE SEQUENCE [LARGE SCALE GENOMIC DNA]</scope>
    <source>
        <strain evidence="1 2">DSM 45499</strain>
    </source>
</reference>
<gene>
    <name evidence="1" type="ORF">CLV71_108250</name>
</gene>
<accession>A0A4R7VIF6</accession>
<evidence type="ECO:0000313" key="2">
    <source>
        <dbReference type="Proteomes" id="UP000294927"/>
    </source>
</evidence>
<keyword evidence="2" id="KW-1185">Reference proteome</keyword>
<dbReference type="AlphaFoldDB" id="A0A4R7VIF6"/>
<comment type="caution">
    <text evidence="1">The sequence shown here is derived from an EMBL/GenBank/DDBJ whole genome shotgun (WGS) entry which is preliminary data.</text>
</comment>
<name>A0A4R7VIF6_9PSEU</name>
<sequence length="235" mass="25039">MGRQGGSLEPTVSNWLAPLAGERAFTRRLPSCARKPLGSYLAQELPCSSVQTPAAHSQRHWLAPLAGDRAFTRRLPSCARKPLGSYLAQELPCSSVQTPAAHSQRHWLAPLAGERAFTRRLPSCARKPLGSYLAQELPCSSVQTPAAHSRLAWLHHLFAFGAGLSWGSLLGLHPRPSLAPPLRCHVRGAATPLTVLPGSRHPPSCEAFQGSLFRAALVACSPPAVPCQAGPAATH</sequence>
<organism evidence="1 2">
    <name type="scientific">Actinophytocola oryzae</name>
    <dbReference type="NCBI Taxonomy" id="502181"/>
    <lineage>
        <taxon>Bacteria</taxon>
        <taxon>Bacillati</taxon>
        <taxon>Actinomycetota</taxon>
        <taxon>Actinomycetes</taxon>
        <taxon>Pseudonocardiales</taxon>
        <taxon>Pseudonocardiaceae</taxon>
    </lineage>
</organism>